<name>A0A363NM44_9SPHI</name>
<evidence type="ECO:0000259" key="2">
    <source>
        <dbReference type="Pfam" id="PF07853"/>
    </source>
</evidence>
<dbReference type="RefSeq" id="WP_108636157.1">
    <property type="nucleotide sequence ID" value="NZ_QCXX01000008.1"/>
</dbReference>
<feature type="transmembrane region" description="Helical" evidence="1">
    <location>
        <begin position="111"/>
        <end position="129"/>
    </location>
</feature>
<keyword evidence="1" id="KW-0812">Transmembrane</keyword>
<accession>A0A363NM44</accession>
<gene>
    <name evidence="3" type="ORF">DCO56_23435</name>
</gene>
<dbReference type="Pfam" id="PF07853">
    <property type="entry name" value="DUF1648"/>
    <property type="match status" value="1"/>
</dbReference>
<keyword evidence="4" id="KW-1185">Reference proteome</keyword>
<feature type="domain" description="DUF1648" evidence="2">
    <location>
        <begin position="26"/>
        <end position="70"/>
    </location>
</feature>
<reference evidence="3 4" key="1">
    <citation type="submission" date="2018-04" db="EMBL/GenBank/DDBJ databases">
        <title>Sphingobacterium sp. M46 Genome.</title>
        <authorList>
            <person name="Cheng J."/>
            <person name="Li Y."/>
        </authorList>
    </citation>
    <scope>NUCLEOTIDE SEQUENCE [LARGE SCALE GENOMIC DNA]</scope>
    <source>
        <strain evidence="3 4">M46</strain>
    </source>
</reference>
<evidence type="ECO:0000313" key="3">
    <source>
        <dbReference type="EMBL" id="PUV21896.1"/>
    </source>
</evidence>
<comment type="caution">
    <text evidence="3">The sequence shown here is derived from an EMBL/GenBank/DDBJ whole genome shotgun (WGS) entry which is preliminary data.</text>
</comment>
<proteinExistence type="predicted"/>
<keyword evidence="1" id="KW-0472">Membrane</keyword>
<feature type="transmembrane region" description="Helical" evidence="1">
    <location>
        <begin position="63"/>
        <end position="83"/>
    </location>
</feature>
<protein>
    <recommendedName>
        <fullName evidence="2">DUF1648 domain-containing protein</fullName>
    </recommendedName>
</protein>
<dbReference type="InterPro" id="IPR012867">
    <property type="entry name" value="DUF1648"/>
</dbReference>
<feature type="transmembrane region" description="Helical" evidence="1">
    <location>
        <begin position="141"/>
        <end position="159"/>
    </location>
</feature>
<dbReference type="Proteomes" id="UP000250831">
    <property type="component" value="Unassembled WGS sequence"/>
</dbReference>
<dbReference type="EMBL" id="QCXX01000008">
    <property type="protein sequence ID" value="PUV21896.1"/>
    <property type="molecule type" value="Genomic_DNA"/>
</dbReference>
<sequence length="165" mass="18836">MEKRPRIKLIPTLGDKILELMGCLSLFALWYLMAVNYDKLPETIPVHYNTSGKADNFGGKETILALPVIATILFVGMTIVNRFPHLFNYPVKITKENAFRQYANASRMMRYLKFISVVILGVISFKTIPNAAGTSDELGEWFFPLTMGFIFIPVIYYVLKAFREV</sequence>
<feature type="transmembrane region" description="Helical" evidence="1">
    <location>
        <begin position="20"/>
        <end position="37"/>
    </location>
</feature>
<organism evidence="3 4">
    <name type="scientific">Sphingobacterium athyrii</name>
    <dbReference type="NCBI Taxonomy" id="2152717"/>
    <lineage>
        <taxon>Bacteria</taxon>
        <taxon>Pseudomonadati</taxon>
        <taxon>Bacteroidota</taxon>
        <taxon>Sphingobacteriia</taxon>
        <taxon>Sphingobacteriales</taxon>
        <taxon>Sphingobacteriaceae</taxon>
        <taxon>Sphingobacterium</taxon>
    </lineage>
</organism>
<evidence type="ECO:0000256" key="1">
    <source>
        <dbReference type="SAM" id="Phobius"/>
    </source>
</evidence>
<evidence type="ECO:0000313" key="4">
    <source>
        <dbReference type="Proteomes" id="UP000250831"/>
    </source>
</evidence>
<keyword evidence="1" id="KW-1133">Transmembrane helix</keyword>
<dbReference type="OrthoDB" id="9808690at2"/>
<dbReference type="AlphaFoldDB" id="A0A363NM44"/>